<dbReference type="GO" id="GO:0003677">
    <property type="term" value="F:DNA binding"/>
    <property type="evidence" value="ECO:0007669"/>
    <property type="project" value="UniProtKB-UniRule"/>
</dbReference>
<keyword evidence="1 2" id="KW-0238">DNA-binding</keyword>
<name>A0A410P6M7_VELA1</name>
<dbReference type="KEGG" id="vai:BU251_08805"/>
<dbReference type="OrthoDB" id="268339at2"/>
<evidence type="ECO:0000313" key="5">
    <source>
        <dbReference type="Proteomes" id="UP000287243"/>
    </source>
</evidence>
<feature type="DNA-binding region" description="H-T-H motif" evidence="2">
    <location>
        <begin position="35"/>
        <end position="54"/>
    </location>
</feature>
<dbReference type="InterPro" id="IPR009057">
    <property type="entry name" value="Homeodomain-like_sf"/>
</dbReference>
<dbReference type="Gene3D" id="1.10.357.10">
    <property type="entry name" value="Tetracycline Repressor, domain 2"/>
    <property type="match status" value="1"/>
</dbReference>
<dbReference type="AlphaFoldDB" id="A0A410P6M7"/>
<feature type="domain" description="HTH tetR-type" evidence="3">
    <location>
        <begin position="12"/>
        <end position="72"/>
    </location>
</feature>
<dbReference type="EMBL" id="CP019384">
    <property type="protein sequence ID" value="QAT17813.1"/>
    <property type="molecule type" value="Genomic_DNA"/>
</dbReference>
<protein>
    <recommendedName>
        <fullName evidence="3">HTH tetR-type domain-containing protein</fullName>
    </recommendedName>
</protein>
<dbReference type="Gene3D" id="1.10.10.60">
    <property type="entry name" value="Homeodomain-like"/>
    <property type="match status" value="1"/>
</dbReference>
<gene>
    <name evidence="4" type="ORF">BU251_08805</name>
</gene>
<dbReference type="PROSITE" id="PS50977">
    <property type="entry name" value="HTH_TETR_2"/>
    <property type="match status" value="1"/>
</dbReference>
<dbReference type="RefSeq" id="WP_128700779.1">
    <property type="nucleotide sequence ID" value="NZ_CP019384.1"/>
</dbReference>
<dbReference type="InterPro" id="IPR050624">
    <property type="entry name" value="HTH-type_Tx_Regulator"/>
</dbReference>
<dbReference type="InterPro" id="IPR001647">
    <property type="entry name" value="HTH_TetR"/>
</dbReference>
<dbReference type="Proteomes" id="UP000287243">
    <property type="component" value="Chromosome"/>
</dbReference>
<dbReference type="SUPFAM" id="SSF48498">
    <property type="entry name" value="Tetracyclin repressor-like, C-terminal domain"/>
    <property type="match status" value="1"/>
</dbReference>
<dbReference type="PANTHER" id="PTHR43479">
    <property type="entry name" value="ACREF/ENVCD OPERON REPRESSOR-RELATED"/>
    <property type="match status" value="1"/>
</dbReference>
<evidence type="ECO:0000259" key="3">
    <source>
        <dbReference type="PROSITE" id="PS50977"/>
    </source>
</evidence>
<accession>A0A410P6M7</accession>
<dbReference type="PRINTS" id="PR00455">
    <property type="entry name" value="HTHTETR"/>
</dbReference>
<organism evidence="4 5">
    <name type="scientific">Velamenicoccus archaeovorus</name>
    <dbReference type="NCBI Taxonomy" id="1930593"/>
    <lineage>
        <taxon>Bacteria</taxon>
        <taxon>Pseudomonadati</taxon>
        <taxon>Candidatus Omnitrophota</taxon>
        <taxon>Candidatus Velamenicoccus</taxon>
    </lineage>
</organism>
<keyword evidence="5" id="KW-1185">Reference proteome</keyword>
<evidence type="ECO:0000313" key="4">
    <source>
        <dbReference type="EMBL" id="QAT17813.1"/>
    </source>
</evidence>
<dbReference type="PANTHER" id="PTHR43479:SF11">
    <property type="entry name" value="ACREF_ENVCD OPERON REPRESSOR-RELATED"/>
    <property type="match status" value="1"/>
</dbReference>
<dbReference type="Pfam" id="PF00440">
    <property type="entry name" value="TetR_N"/>
    <property type="match status" value="1"/>
</dbReference>
<evidence type="ECO:0000256" key="2">
    <source>
        <dbReference type="PROSITE-ProRule" id="PRU00335"/>
    </source>
</evidence>
<sequence length="203" mass="23479">MAILNRKERDRQLRRSDIFKAAEHVFALKGYHKATIRDIAKEAQYGTGTVYLHFKNKDTLYFALLEEKLKCLLALIKEKVGQVKDSKKKLEIFIQESLVFFEKNQDFFQIFVSEGSESYIETRFLKSSIGLQLQEYTESLLKEAQGQGVVNSNFDPEQISNVLESILKTITLKWLQKKKRKEESLVGLSDTILRLFLYGAASK</sequence>
<dbReference type="InterPro" id="IPR036271">
    <property type="entry name" value="Tet_transcr_reg_TetR-rel_C_sf"/>
</dbReference>
<evidence type="ECO:0000256" key="1">
    <source>
        <dbReference type="ARBA" id="ARBA00023125"/>
    </source>
</evidence>
<proteinExistence type="predicted"/>
<dbReference type="SUPFAM" id="SSF46689">
    <property type="entry name" value="Homeodomain-like"/>
    <property type="match status" value="1"/>
</dbReference>
<reference evidence="4 5" key="1">
    <citation type="submission" date="2017-01" db="EMBL/GenBank/DDBJ databases">
        <title>First insights into the biology of 'candidatus Vampirococcus archaeovorus'.</title>
        <authorList>
            <person name="Kizina J."/>
            <person name="Jordan S."/>
            <person name="Stueber K."/>
            <person name="Reinhardt R."/>
            <person name="Harder J."/>
        </authorList>
    </citation>
    <scope>NUCLEOTIDE SEQUENCE [LARGE SCALE GENOMIC DNA]</scope>
    <source>
        <strain evidence="4 5">LiM</strain>
    </source>
</reference>